<protein>
    <recommendedName>
        <fullName evidence="1">HD domain-containing protein</fullName>
    </recommendedName>
</protein>
<evidence type="ECO:0000313" key="3">
    <source>
        <dbReference type="Proteomes" id="UP000490939"/>
    </source>
</evidence>
<gene>
    <name evidence="2" type="ORF">EG327_009582</name>
</gene>
<reference evidence="2 3" key="1">
    <citation type="submission" date="2019-07" db="EMBL/GenBank/DDBJ databases">
        <title>Venturia inaequalis Genome Resource.</title>
        <authorList>
            <person name="Lichtner F.J."/>
        </authorList>
    </citation>
    <scope>NUCLEOTIDE SEQUENCE [LARGE SCALE GENOMIC DNA]</scope>
    <source>
        <strain evidence="2 3">DMI_063113</strain>
    </source>
</reference>
<dbReference type="Pfam" id="PF01966">
    <property type="entry name" value="HD"/>
    <property type="match status" value="1"/>
</dbReference>
<dbReference type="NCBIfam" id="TIGR03401">
    <property type="entry name" value="cyanamide_fam"/>
    <property type="match status" value="1"/>
</dbReference>
<dbReference type="Gene3D" id="1.10.3210.10">
    <property type="entry name" value="Hypothetical protein af1432"/>
    <property type="match status" value="1"/>
</dbReference>
<dbReference type="PANTHER" id="PTHR35569:SF1">
    <property type="entry name" value="CYANAMIDE HYDRATASE DDI2-RELATED"/>
    <property type="match status" value="1"/>
</dbReference>
<keyword evidence="3" id="KW-1185">Reference proteome</keyword>
<dbReference type="Proteomes" id="UP000490939">
    <property type="component" value="Unassembled WGS sequence"/>
</dbReference>
<dbReference type="InterPro" id="IPR006674">
    <property type="entry name" value="HD_domain"/>
</dbReference>
<dbReference type="SUPFAM" id="SSF109604">
    <property type="entry name" value="HD-domain/PDEase-like"/>
    <property type="match status" value="1"/>
</dbReference>
<feature type="non-terminal residue" evidence="2">
    <location>
        <position position="169"/>
    </location>
</feature>
<proteinExistence type="predicted"/>
<dbReference type="InterPro" id="IPR003607">
    <property type="entry name" value="HD/PDEase_dom"/>
</dbReference>
<dbReference type="PANTHER" id="PTHR35569">
    <property type="entry name" value="CYANAMIDE HYDRATASE DDI2-RELATED"/>
    <property type="match status" value="1"/>
</dbReference>
<dbReference type="CDD" id="cd00077">
    <property type="entry name" value="HDc"/>
    <property type="match status" value="1"/>
</dbReference>
<organism evidence="2 3">
    <name type="scientific">Venturia inaequalis</name>
    <name type="common">Apple scab fungus</name>
    <dbReference type="NCBI Taxonomy" id="5025"/>
    <lineage>
        <taxon>Eukaryota</taxon>
        <taxon>Fungi</taxon>
        <taxon>Dikarya</taxon>
        <taxon>Ascomycota</taxon>
        <taxon>Pezizomycotina</taxon>
        <taxon>Dothideomycetes</taxon>
        <taxon>Pleosporomycetidae</taxon>
        <taxon>Venturiales</taxon>
        <taxon>Venturiaceae</taxon>
        <taxon>Venturia</taxon>
    </lineage>
</organism>
<accession>A0A8H3UKW7</accession>
<evidence type="ECO:0000259" key="1">
    <source>
        <dbReference type="Pfam" id="PF01966"/>
    </source>
</evidence>
<dbReference type="EMBL" id="WNWR01000644">
    <property type="protein sequence ID" value="KAE9972134.1"/>
    <property type="molecule type" value="Genomic_DNA"/>
</dbReference>
<name>A0A8H3UKW7_VENIN</name>
<feature type="domain" description="HD" evidence="1">
    <location>
        <begin position="62"/>
        <end position="155"/>
    </location>
</feature>
<dbReference type="InterPro" id="IPR017771">
    <property type="entry name" value="Cyanamide_hydratase_HD"/>
</dbReference>
<dbReference type="AlphaFoldDB" id="A0A8H3UKW7"/>
<comment type="caution">
    <text evidence="2">The sequence shown here is derived from an EMBL/GenBank/DDBJ whole genome shotgun (WGS) entry which is preliminary data.</text>
</comment>
<evidence type="ECO:0000313" key="2">
    <source>
        <dbReference type="EMBL" id="KAE9972134.1"/>
    </source>
</evidence>
<sequence>MTSPPPPAPYGWTPVPRSLPKFLENTKASSSKPIPIPSIPHPTDPISTQTLTYATTHLPRRTLNHSLRVYAFGHTILQNHFPHFLDEEAYPYFVQTFYLACLLHDIGTAEEHFLASKMSFDFLGAVVAMGVLRGVGAGRDLGEGVGEAVLRHQDLGTTGAITGVGGLVQ</sequence>